<dbReference type="InterPro" id="IPR029058">
    <property type="entry name" value="AB_hydrolase_fold"/>
</dbReference>
<evidence type="ECO:0000313" key="6">
    <source>
        <dbReference type="Proteomes" id="UP001151699"/>
    </source>
</evidence>
<dbReference type="PANTHER" id="PTHR21661">
    <property type="entry name" value="EPOXIDE HYDROLASE 1-RELATED"/>
    <property type="match status" value="1"/>
</dbReference>
<evidence type="ECO:0000256" key="2">
    <source>
        <dbReference type="ARBA" id="ARBA00022797"/>
    </source>
</evidence>
<keyword evidence="6" id="KW-1185">Reference proteome</keyword>
<dbReference type="Proteomes" id="UP001151699">
    <property type="component" value="Chromosome B"/>
</dbReference>
<dbReference type="GO" id="GO:0097176">
    <property type="term" value="P:epoxide metabolic process"/>
    <property type="evidence" value="ECO:0007669"/>
    <property type="project" value="TreeGrafter"/>
</dbReference>
<reference evidence="5" key="1">
    <citation type="submission" date="2022-07" db="EMBL/GenBank/DDBJ databases">
        <authorList>
            <person name="Trinca V."/>
            <person name="Uliana J.V.C."/>
            <person name="Torres T.T."/>
            <person name="Ward R.J."/>
            <person name="Monesi N."/>
        </authorList>
    </citation>
    <scope>NUCLEOTIDE SEQUENCE</scope>
    <source>
        <strain evidence="5">HSMRA1968</strain>
        <tissue evidence="5">Whole embryos</tissue>
    </source>
</reference>
<dbReference type="OrthoDB" id="8055542at2759"/>
<dbReference type="InterPro" id="IPR000639">
    <property type="entry name" value="Epox_hydrolase-like"/>
</dbReference>
<sequence length="203" mass="23292">MNVVLGAAIVFQQYSNLCTSVAPPELSLTTYWGPGDGKDYEEKDEIQLQKVIYFDGPIDRLKEYLTNGSITESLESVGFEYGVNSKKLRSFIEYWRDDYLPRWRWQREHTLNLLPHYMTVIQGLTIHYIHTKVELVRVKGRIAKPVLLLHGWPGSVREFYDLIPLMAAPENVTDTIFEVVAPSLPGYAWSQGSSKSGEQNFFI</sequence>
<protein>
    <submittedName>
        <fullName evidence="5">Juvenile hormone epoxide hydrolase 1</fullName>
    </submittedName>
</protein>
<dbReference type="EMBL" id="WJQU01000002">
    <property type="protein sequence ID" value="KAJ6642892.1"/>
    <property type="molecule type" value="Genomic_DNA"/>
</dbReference>
<evidence type="ECO:0000256" key="1">
    <source>
        <dbReference type="ARBA" id="ARBA00010088"/>
    </source>
</evidence>
<gene>
    <name evidence="5" type="primary">EH1_0</name>
    <name evidence="5" type="ORF">Bhyg_07848</name>
</gene>
<comment type="similarity">
    <text evidence="1">Belongs to the peptidase S33 family.</text>
</comment>
<proteinExistence type="inferred from homology"/>
<evidence type="ECO:0000256" key="3">
    <source>
        <dbReference type="ARBA" id="ARBA00022801"/>
    </source>
</evidence>
<dbReference type="GO" id="GO:0004301">
    <property type="term" value="F:epoxide hydrolase activity"/>
    <property type="evidence" value="ECO:0007669"/>
    <property type="project" value="TreeGrafter"/>
</dbReference>
<feature type="domain" description="Epoxide hydrolase N-terminal" evidence="4">
    <location>
        <begin position="57"/>
        <end position="159"/>
    </location>
</feature>
<dbReference type="AlphaFoldDB" id="A0A9Q0N3G6"/>
<dbReference type="PANTHER" id="PTHR21661:SF35">
    <property type="entry name" value="EPOXIDE HYDROLASE"/>
    <property type="match status" value="1"/>
</dbReference>
<keyword evidence="3 5" id="KW-0378">Hydrolase</keyword>
<dbReference type="Gene3D" id="3.40.50.1820">
    <property type="entry name" value="alpha/beta hydrolase"/>
    <property type="match status" value="1"/>
</dbReference>
<evidence type="ECO:0000259" key="4">
    <source>
        <dbReference type="Pfam" id="PF06441"/>
    </source>
</evidence>
<comment type="caution">
    <text evidence="5">The sequence shown here is derived from an EMBL/GenBank/DDBJ whole genome shotgun (WGS) entry which is preliminary data.</text>
</comment>
<dbReference type="InterPro" id="IPR010497">
    <property type="entry name" value="Epoxide_hydro_N"/>
</dbReference>
<dbReference type="SUPFAM" id="SSF53474">
    <property type="entry name" value="alpha/beta-Hydrolases"/>
    <property type="match status" value="1"/>
</dbReference>
<keyword evidence="2" id="KW-0058">Aromatic hydrocarbons catabolism</keyword>
<dbReference type="PRINTS" id="PR00412">
    <property type="entry name" value="EPOXHYDRLASE"/>
</dbReference>
<name>A0A9Q0N3G6_9DIPT</name>
<dbReference type="Pfam" id="PF06441">
    <property type="entry name" value="EHN"/>
    <property type="match status" value="1"/>
</dbReference>
<organism evidence="5 6">
    <name type="scientific">Pseudolycoriella hygida</name>
    <dbReference type="NCBI Taxonomy" id="35572"/>
    <lineage>
        <taxon>Eukaryota</taxon>
        <taxon>Metazoa</taxon>
        <taxon>Ecdysozoa</taxon>
        <taxon>Arthropoda</taxon>
        <taxon>Hexapoda</taxon>
        <taxon>Insecta</taxon>
        <taxon>Pterygota</taxon>
        <taxon>Neoptera</taxon>
        <taxon>Endopterygota</taxon>
        <taxon>Diptera</taxon>
        <taxon>Nematocera</taxon>
        <taxon>Sciaroidea</taxon>
        <taxon>Sciaridae</taxon>
        <taxon>Pseudolycoriella</taxon>
    </lineage>
</organism>
<evidence type="ECO:0000313" key="5">
    <source>
        <dbReference type="EMBL" id="KAJ6642892.1"/>
    </source>
</evidence>
<accession>A0A9Q0N3G6</accession>